<accession>A0A0S6U837</accession>
<protein>
    <submittedName>
        <fullName evidence="1">Transposase IS66</fullName>
    </submittedName>
</protein>
<dbReference type="Proteomes" id="UP000063718">
    <property type="component" value="Unassembled WGS sequence"/>
</dbReference>
<name>A0A0S6U837_NEOTH</name>
<proteinExistence type="predicted"/>
<organism evidence="1">
    <name type="scientific">Moorella thermoacetica Y72</name>
    <dbReference type="NCBI Taxonomy" id="1325331"/>
    <lineage>
        <taxon>Bacteria</taxon>
        <taxon>Bacillati</taxon>
        <taxon>Bacillota</taxon>
        <taxon>Clostridia</taxon>
        <taxon>Neomoorellales</taxon>
        <taxon>Neomoorellaceae</taxon>
        <taxon>Neomoorella</taxon>
    </lineage>
</organism>
<evidence type="ECO:0000313" key="1">
    <source>
        <dbReference type="EMBL" id="GAF24869.1"/>
    </source>
</evidence>
<dbReference type="EMBL" id="DF238840">
    <property type="protein sequence ID" value="GAF24869.1"/>
    <property type="molecule type" value="Genomic_DNA"/>
</dbReference>
<sequence>MNPFQYLRYLFEKLPNLDSHMTRIPWISFSPSLFLYSHRVNN</sequence>
<reference evidence="1" key="1">
    <citation type="journal article" date="2014" name="Gene">
        <title>Genome-guided analysis of transformation efficiency and carbon dioxide assimilation by Moorella thermoacetica Y72.</title>
        <authorList>
            <person name="Tsukahara K."/>
            <person name="Kita A."/>
            <person name="Nakashimada Y."/>
            <person name="Hoshino T."/>
            <person name="Murakami K."/>
        </authorList>
    </citation>
    <scope>NUCLEOTIDE SEQUENCE [LARGE SCALE GENOMIC DNA]</scope>
    <source>
        <strain evidence="1">Y72</strain>
    </source>
</reference>
<dbReference type="AlphaFoldDB" id="A0A0S6U837"/>
<gene>
    <name evidence="1" type="ORF">MTY_0197</name>
</gene>